<evidence type="ECO:0000313" key="3">
    <source>
        <dbReference type="EMBL" id="GAP65325.1"/>
    </source>
</evidence>
<reference evidence="3" key="2">
    <citation type="submission" date="2015-08" db="EMBL/GenBank/DDBJ databases">
        <title>Complete DNA Sequence of Pseudomonas syringae pv. actinidiae, the Causal Agent of Kiwifruit Canker Disease.</title>
        <authorList>
            <person name="Rikkerink E.H.A."/>
            <person name="Fineran P.C."/>
        </authorList>
    </citation>
    <scope>NUCLEOTIDE SEQUENCE</scope>
    <source>
        <strain evidence="3">SkMP5</strain>
    </source>
</reference>
<feature type="region of interest" description="Disordered" evidence="1">
    <location>
        <begin position="1"/>
        <end position="62"/>
    </location>
</feature>
<proteinExistence type="predicted"/>
<dbReference type="AlphaFoldDB" id="A0A0K8QK57"/>
<accession>A0A0K8QK57</accession>
<evidence type="ECO:0000313" key="2">
    <source>
        <dbReference type="EMBL" id="GAN45549.1"/>
    </source>
</evidence>
<evidence type="ECO:0000313" key="4">
    <source>
        <dbReference type="Proteomes" id="UP000253740"/>
    </source>
</evidence>
<name>A0A0K8QK57_9GAMM</name>
<dbReference type="HOGENOM" id="CLU_2899249_0_0_6"/>
<dbReference type="EMBL" id="DF970159">
    <property type="protein sequence ID" value="GAP65325.1"/>
    <property type="molecule type" value="Genomic_DNA"/>
</dbReference>
<dbReference type="Proteomes" id="UP000253740">
    <property type="component" value="Unassembled WGS sequence"/>
</dbReference>
<evidence type="ECO:0000256" key="1">
    <source>
        <dbReference type="SAM" id="MobiDB-lite"/>
    </source>
</evidence>
<organism evidence="3">
    <name type="scientific">Mizugakiibacter sediminis</name>
    <dbReference type="NCBI Taxonomy" id="1475481"/>
    <lineage>
        <taxon>Bacteria</taxon>
        <taxon>Pseudomonadati</taxon>
        <taxon>Pseudomonadota</taxon>
        <taxon>Gammaproteobacteria</taxon>
        <taxon>Lysobacterales</taxon>
        <taxon>Rhodanobacteraceae</taxon>
        <taxon>Mizugakiibacter</taxon>
    </lineage>
</organism>
<feature type="compositionally biased region" description="Basic residues" evidence="1">
    <location>
        <begin position="14"/>
        <end position="38"/>
    </location>
</feature>
<dbReference type="EMBL" id="DF952381">
    <property type="protein sequence ID" value="GAN45549.1"/>
    <property type="molecule type" value="Genomic_DNA"/>
</dbReference>
<gene>
    <name evidence="2" type="ORF">MBSD_2098</name>
    <name evidence="3" type="ORF">MBSD_n0614</name>
</gene>
<keyword evidence="4" id="KW-1185">Reference proteome</keyword>
<reference evidence="2" key="1">
    <citation type="submission" date="2015-03" db="EMBL/GenBank/DDBJ databases">
        <title>Draft genome sequence of Mizugakiibacter sediminis skMP5.</title>
        <authorList>
            <person name="Watanabe T."/>
            <person name="Kojima H."/>
            <person name="Fukui M."/>
        </authorList>
    </citation>
    <scope>NUCLEOTIDE SEQUENCE</scope>
    <source>
        <strain evidence="2">SkMP5</strain>
    </source>
</reference>
<protein>
    <submittedName>
        <fullName evidence="3">Uncharacterized protein</fullName>
    </submittedName>
</protein>
<sequence>MRGSLAARAPARGNRSRMLHPHLHPRHGPSKVLPRVHARPYGAPDCPGTVTTHQGKNQECHA</sequence>